<reference evidence="4" key="1">
    <citation type="journal article" date="2020" name="Microbiol. Resour. Announc.">
        <title>Draft Genome Sequences of Thiorhodococcus mannitoliphagus and Thiorhodococcus minor, Purple Sulfur Photosynthetic Bacteria in the Gammaproteobacterial Family Chromatiaceae.</title>
        <authorList>
            <person name="Aviles F.A."/>
            <person name="Meyer T.E."/>
            <person name="Kyndt J.A."/>
        </authorList>
    </citation>
    <scope>NUCLEOTIDE SEQUENCE [LARGE SCALE GENOMIC DNA]</scope>
    <source>
        <strain evidence="4">DSM 18266</strain>
    </source>
</reference>
<dbReference type="Gene3D" id="3.40.50.11550">
    <property type="match status" value="1"/>
</dbReference>
<evidence type="ECO:0000313" key="3">
    <source>
        <dbReference type="EMBL" id="NEX20783.1"/>
    </source>
</evidence>
<evidence type="ECO:0000256" key="1">
    <source>
        <dbReference type="SAM" id="SignalP"/>
    </source>
</evidence>
<dbReference type="InterPro" id="IPR007314">
    <property type="entry name" value="Cofac_haem-bd_dom"/>
</dbReference>
<dbReference type="PROSITE" id="PS50106">
    <property type="entry name" value="PDZ"/>
    <property type="match status" value="1"/>
</dbReference>
<dbReference type="Pfam" id="PF04187">
    <property type="entry name" value="Cofac_haem_bdg"/>
    <property type="match status" value="1"/>
</dbReference>
<dbReference type="SMART" id="SM00228">
    <property type="entry name" value="PDZ"/>
    <property type="match status" value="1"/>
</dbReference>
<dbReference type="EMBL" id="JAAIJR010000036">
    <property type="protein sequence ID" value="NEX20783.1"/>
    <property type="molecule type" value="Genomic_DNA"/>
</dbReference>
<comment type="caution">
    <text evidence="3">The sequence shown here is derived from an EMBL/GenBank/DDBJ whole genome shotgun (WGS) entry which is preliminary data.</text>
</comment>
<dbReference type="Pfam" id="PF13180">
    <property type="entry name" value="PDZ_2"/>
    <property type="match status" value="1"/>
</dbReference>
<dbReference type="SUPFAM" id="SSF50156">
    <property type="entry name" value="PDZ domain-like"/>
    <property type="match status" value="1"/>
</dbReference>
<dbReference type="InterPro" id="IPR036034">
    <property type="entry name" value="PDZ_sf"/>
</dbReference>
<proteinExistence type="predicted"/>
<feature type="signal peptide" evidence="1">
    <location>
        <begin position="1"/>
        <end position="23"/>
    </location>
</feature>
<evidence type="ECO:0000313" key="4">
    <source>
        <dbReference type="Proteomes" id="UP000471640"/>
    </source>
</evidence>
<dbReference type="Proteomes" id="UP000471640">
    <property type="component" value="Unassembled WGS sequence"/>
</dbReference>
<organism evidence="3 4">
    <name type="scientific">Thiorhodococcus mannitoliphagus</name>
    <dbReference type="NCBI Taxonomy" id="329406"/>
    <lineage>
        <taxon>Bacteria</taxon>
        <taxon>Pseudomonadati</taxon>
        <taxon>Pseudomonadota</taxon>
        <taxon>Gammaproteobacteria</taxon>
        <taxon>Chromatiales</taxon>
        <taxon>Chromatiaceae</taxon>
        <taxon>Thiorhodococcus</taxon>
    </lineage>
</organism>
<feature type="chain" id="PRO_5026695500" evidence="1">
    <location>
        <begin position="24"/>
        <end position="384"/>
    </location>
</feature>
<feature type="domain" description="PDZ" evidence="2">
    <location>
        <begin position="286"/>
        <end position="369"/>
    </location>
</feature>
<accession>A0A6P1DUB8</accession>
<sequence>MKAAFFVIPALLGTGVGINPAIAADATVSAIDGNGTRVLDASDLTGMDALLAKLADRRVVFVGEQHDRYADHLNQLAIIEGLHARGKSIAIGLEFFQQPFQQDVDDYVEGKIDEADFLRRTQYFDRWRYDYRLYRPILQFAREHRIPVIALNLESELTRKVGDAGIDGLSDEERARIPAQMDREDPAYRARIERVFRHHPADQQRDFDHFFEVQLLWDEGMAERAAAYLEQNPETTLVVLTGGGHVEYGQGIPKRLMRRQRVPMAIVLNGQNREPDGAAADFFLYPPEVELPPSGMLGVMLSSDADEDKPGIRIEGFAQTSGAKAAGLESGDRIVRIGAHSITGYADVRIAMVDAEPDDLVSVEVVREYVLGSDEHKTFEVRLH</sequence>
<keyword evidence="1" id="KW-0732">Signal</keyword>
<gene>
    <name evidence="3" type="ORF">G3480_10745</name>
</gene>
<reference evidence="3 4" key="2">
    <citation type="submission" date="2020-02" db="EMBL/GenBank/DDBJ databases">
        <title>Genome sequences of Thiorhodococcus mannitoliphagus and Thiorhodococcus minor, purple sulfur photosynthetic bacteria in the gammaproteobacterial family, Chromatiaceae.</title>
        <authorList>
            <person name="Aviles F.A."/>
            <person name="Meyer T.E."/>
            <person name="Kyndt J.A."/>
        </authorList>
    </citation>
    <scope>NUCLEOTIDE SEQUENCE [LARGE SCALE GENOMIC DNA]</scope>
    <source>
        <strain evidence="3 4">DSM 18266</strain>
    </source>
</reference>
<dbReference type="InterPro" id="IPR001478">
    <property type="entry name" value="PDZ"/>
</dbReference>
<keyword evidence="4" id="KW-1185">Reference proteome</keyword>
<dbReference type="AlphaFoldDB" id="A0A6P1DUB8"/>
<protein>
    <submittedName>
        <fullName evidence="3">PDZ domain-containing protein</fullName>
    </submittedName>
</protein>
<dbReference type="SUPFAM" id="SSF159501">
    <property type="entry name" value="EreA/ChaN-like"/>
    <property type="match status" value="1"/>
</dbReference>
<name>A0A6P1DUB8_9GAMM</name>
<dbReference type="Gene3D" id="2.30.42.10">
    <property type="match status" value="1"/>
</dbReference>
<evidence type="ECO:0000259" key="2">
    <source>
        <dbReference type="PROSITE" id="PS50106"/>
    </source>
</evidence>
<dbReference type="CDD" id="cd14727">
    <property type="entry name" value="ChanN-like"/>
    <property type="match status" value="1"/>
</dbReference>